<dbReference type="InterPro" id="IPR017871">
    <property type="entry name" value="ABC_transporter-like_CS"/>
</dbReference>
<dbReference type="PANTHER" id="PTHR45772:SF2">
    <property type="entry name" value="ABC TRANSPORTER ATP-BINDING PROTEIN"/>
    <property type="match status" value="1"/>
</dbReference>
<dbReference type="GO" id="GO:0016887">
    <property type="term" value="F:ATP hydrolysis activity"/>
    <property type="evidence" value="ECO:0007669"/>
    <property type="project" value="InterPro"/>
</dbReference>
<name>A0A1X7DPM9_9HYPH</name>
<dbReference type="SMART" id="SM00382">
    <property type="entry name" value="AAA"/>
    <property type="match status" value="1"/>
</dbReference>
<accession>A0A1X7DPM9</accession>
<dbReference type="OrthoDB" id="9806149at2"/>
<proteinExistence type="inferred from homology"/>
<dbReference type="PANTHER" id="PTHR45772">
    <property type="entry name" value="CONSERVED COMPONENT OF ABC TRANSPORTER FOR NATURAL AMINO ACIDS-RELATED"/>
    <property type="match status" value="1"/>
</dbReference>
<dbReference type="PROSITE" id="PS00211">
    <property type="entry name" value="ABC_TRANSPORTER_1"/>
    <property type="match status" value="1"/>
</dbReference>
<dbReference type="Pfam" id="PF12399">
    <property type="entry name" value="BCA_ABC_TP_C"/>
    <property type="match status" value="1"/>
</dbReference>
<evidence type="ECO:0000256" key="3">
    <source>
        <dbReference type="ARBA" id="ARBA00022741"/>
    </source>
</evidence>
<sequence length="254" mass="27558">MSTLFEVRNLRKNFGGLAVTNDVSIGLAPGDRVALIGPNGAGKTTFVNLVTGNLKPDSGNVFLGNEDITTLRAAERVRRGLIRSFQVTRLFLDMTPEEHVALAILQREGQAGRVVGHYSGRPALMQEVREILHQFGLLELSNIKAQEIAYGQQRLLEIALALALRPKVLLLDEPAAGVPQSETARIEAALKRLPADLAVLMIDHDMDLVFRFAKRVIVLAAGTVIFDGLPKDVIADARVREAYLGNYADAGSVA</sequence>
<dbReference type="Proteomes" id="UP000192903">
    <property type="component" value="Unassembled WGS sequence"/>
</dbReference>
<evidence type="ECO:0000256" key="2">
    <source>
        <dbReference type="ARBA" id="ARBA00022448"/>
    </source>
</evidence>
<dbReference type="SUPFAM" id="SSF52540">
    <property type="entry name" value="P-loop containing nucleoside triphosphate hydrolases"/>
    <property type="match status" value="1"/>
</dbReference>
<dbReference type="InterPro" id="IPR051120">
    <property type="entry name" value="ABC_AA/LPS_Transport"/>
</dbReference>
<dbReference type="PROSITE" id="PS50893">
    <property type="entry name" value="ABC_TRANSPORTER_2"/>
    <property type="match status" value="1"/>
</dbReference>
<organism evidence="6 7">
    <name type="scientific">Xaviernesmea oryzae</name>
    <dbReference type="NCBI Taxonomy" id="464029"/>
    <lineage>
        <taxon>Bacteria</taxon>
        <taxon>Pseudomonadati</taxon>
        <taxon>Pseudomonadota</taxon>
        <taxon>Alphaproteobacteria</taxon>
        <taxon>Hyphomicrobiales</taxon>
        <taxon>Rhizobiaceae</taxon>
        <taxon>Rhizobium/Agrobacterium group</taxon>
        <taxon>Xaviernesmea</taxon>
    </lineage>
</organism>
<evidence type="ECO:0000256" key="4">
    <source>
        <dbReference type="ARBA" id="ARBA00022840"/>
    </source>
</evidence>
<dbReference type="AlphaFoldDB" id="A0A1X7DPM9"/>
<keyword evidence="7" id="KW-1185">Reference proteome</keyword>
<dbReference type="InterPro" id="IPR027417">
    <property type="entry name" value="P-loop_NTPase"/>
</dbReference>
<protein>
    <submittedName>
        <fullName evidence="6">Branched-chain amino acid transport system ATP-binding protein</fullName>
    </submittedName>
</protein>
<dbReference type="RefSeq" id="WP_085421039.1">
    <property type="nucleotide sequence ID" value="NZ_FXAF01000003.1"/>
</dbReference>
<keyword evidence="3" id="KW-0547">Nucleotide-binding</keyword>
<dbReference type="GO" id="GO:0005886">
    <property type="term" value="C:plasma membrane"/>
    <property type="evidence" value="ECO:0007669"/>
    <property type="project" value="TreeGrafter"/>
</dbReference>
<dbReference type="EMBL" id="FXAF01000003">
    <property type="protein sequence ID" value="SMF19056.1"/>
    <property type="molecule type" value="Genomic_DNA"/>
</dbReference>
<evidence type="ECO:0000256" key="1">
    <source>
        <dbReference type="ARBA" id="ARBA00005417"/>
    </source>
</evidence>
<feature type="domain" description="ABC transporter" evidence="5">
    <location>
        <begin position="5"/>
        <end position="246"/>
    </location>
</feature>
<dbReference type="InterPro" id="IPR032823">
    <property type="entry name" value="BCA_ABC_TP_C"/>
</dbReference>
<dbReference type="Pfam" id="PF00005">
    <property type="entry name" value="ABC_tran"/>
    <property type="match status" value="1"/>
</dbReference>
<dbReference type="Gene3D" id="3.40.50.300">
    <property type="entry name" value="P-loop containing nucleotide triphosphate hydrolases"/>
    <property type="match status" value="1"/>
</dbReference>
<evidence type="ECO:0000313" key="6">
    <source>
        <dbReference type="EMBL" id="SMF19056.1"/>
    </source>
</evidence>
<dbReference type="InterPro" id="IPR003439">
    <property type="entry name" value="ABC_transporter-like_ATP-bd"/>
</dbReference>
<dbReference type="GO" id="GO:0005524">
    <property type="term" value="F:ATP binding"/>
    <property type="evidence" value="ECO:0007669"/>
    <property type="project" value="UniProtKB-KW"/>
</dbReference>
<reference evidence="7" key="1">
    <citation type="submission" date="2017-04" db="EMBL/GenBank/DDBJ databases">
        <authorList>
            <person name="Varghese N."/>
            <person name="Submissions S."/>
        </authorList>
    </citation>
    <scope>NUCLEOTIDE SEQUENCE [LARGE SCALE GENOMIC DNA]</scope>
    <source>
        <strain evidence="7">B4P</strain>
    </source>
</reference>
<keyword evidence="2" id="KW-0813">Transport</keyword>
<dbReference type="STRING" id="464029.SAMN02982989_5656"/>
<comment type="similarity">
    <text evidence="1">Belongs to the ABC transporter superfamily.</text>
</comment>
<evidence type="ECO:0000259" key="5">
    <source>
        <dbReference type="PROSITE" id="PS50893"/>
    </source>
</evidence>
<gene>
    <name evidence="6" type="ORF">SAMN02982989_5656</name>
</gene>
<evidence type="ECO:0000313" key="7">
    <source>
        <dbReference type="Proteomes" id="UP000192903"/>
    </source>
</evidence>
<dbReference type="InterPro" id="IPR003593">
    <property type="entry name" value="AAA+_ATPase"/>
</dbReference>
<keyword evidence="4 6" id="KW-0067">ATP-binding</keyword>